<evidence type="ECO:0000259" key="1">
    <source>
        <dbReference type="PROSITE" id="PS50075"/>
    </source>
</evidence>
<evidence type="ECO:0000313" key="3">
    <source>
        <dbReference type="Proteomes" id="UP000294359"/>
    </source>
</evidence>
<dbReference type="InterPro" id="IPR009081">
    <property type="entry name" value="PP-bd_ACP"/>
</dbReference>
<name>A0ABX5SDE7_9BURK</name>
<dbReference type="Gene3D" id="1.10.1200.10">
    <property type="entry name" value="ACP-like"/>
    <property type="match status" value="1"/>
</dbReference>
<dbReference type="Proteomes" id="UP000294359">
    <property type="component" value="Chromosome"/>
</dbReference>
<protein>
    <submittedName>
        <fullName evidence="2">Acyl carrier protein</fullName>
    </submittedName>
</protein>
<evidence type="ECO:0000313" key="2">
    <source>
        <dbReference type="EMBL" id="QBQ38399.1"/>
    </source>
</evidence>
<sequence length="89" mass="10051">MGVSMSDIKQRIQKALQAAIQIDGGPVTDDEDFFDGRLELDSIDVLEIVIAIKKEFKIDLKLKTDDKEGVFRNLRQLQELVESRMAEAA</sequence>
<feature type="domain" description="Carrier" evidence="1">
    <location>
        <begin position="6"/>
        <end position="85"/>
    </location>
</feature>
<dbReference type="SUPFAM" id="SSF47336">
    <property type="entry name" value="ACP-like"/>
    <property type="match status" value="1"/>
</dbReference>
<reference evidence="2 3" key="1">
    <citation type="submission" date="2019-03" db="EMBL/GenBank/DDBJ databases">
        <title>Draft Genome Sequences of Six Type Strains of the Genus Massilia.</title>
        <authorList>
            <person name="Miess H."/>
            <person name="Frediansyhah A."/>
            <person name="Gross H."/>
        </authorList>
    </citation>
    <scope>NUCLEOTIDE SEQUENCE [LARGE SCALE GENOMIC DNA]</scope>
    <source>
        <strain evidence="2 3">DSM 17505</strain>
    </source>
</reference>
<organism evidence="2 3">
    <name type="scientific">Pseudoduganella plicata</name>
    <dbReference type="NCBI Taxonomy" id="321984"/>
    <lineage>
        <taxon>Bacteria</taxon>
        <taxon>Pseudomonadati</taxon>
        <taxon>Pseudomonadota</taxon>
        <taxon>Betaproteobacteria</taxon>
        <taxon>Burkholderiales</taxon>
        <taxon>Oxalobacteraceae</taxon>
        <taxon>Telluria group</taxon>
        <taxon>Pseudoduganella</taxon>
    </lineage>
</organism>
<keyword evidence="3" id="KW-1185">Reference proteome</keyword>
<dbReference type="PROSITE" id="PS50075">
    <property type="entry name" value="CARRIER"/>
    <property type="match status" value="1"/>
</dbReference>
<dbReference type="Pfam" id="PF00550">
    <property type="entry name" value="PP-binding"/>
    <property type="match status" value="1"/>
</dbReference>
<dbReference type="EMBL" id="CP038026">
    <property type="protein sequence ID" value="QBQ38399.1"/>
    <property type="molecule type" value="Genomic_DNA"/>
</dbReference>
<proteinExistence type="predicted"/>
<gene>
    <name evidence="2" type="ORF">E1742_21145</name>
</gene>
<accession>A0ABX5SDE7</accession>
<dbReference type="InterPro" id="IPR036736">
    <property type="entry name" value="ACP-like_sf"/>
</dbReference>